<name>A0A398CEI1_9BACL</name>
<keyword evidence="3" id="KW-1185">Reference proteome</keyword>
<organism evidence="2 3">
    <name type="scientific">Cohnella faecalis</name>
    <dbReference type="NCBI Taxonomy" id="2315694"/>
    <lineage>
        <taxon>Bacteria</taxon>
        <taxon>Bacillati</taxon>
        <taxon>Bacillota</taxon>
        <taxon>Bacilli</taxon>
        <taxon>Bacillales</taxon>
        <taxon>Paenibacillaceae</taxon>
        <taxon>Cohnella</taxon>
    </lineage>
</organism>
<comment type="caution">
    <text evidence="2">The sequence shown here is derived from an EMBL/GenBank/DDBJ whole genome shotgun (WGS) entry which is preliminary data.</text>
</comment>
<evidence type="ECO:0000313" key="3">
    <source>
        <dbReference type="Proteomes" id="UP000266340"/>
    </source>
</evidence>
<keyword evidence="1" id="KW-0472">Membrane</keyword>
<feature type="transmembrane region" description="Helical" evidence="1">
    <location>
        <begin position="54"/>
        <end position="76"/>
    </location>
</feature>
<evidence type="ECO:0000256" key="1">
    <source>
        <dbReference type="SAM" id="Phobius"/>
    </source>
</evidence>
<reference evidence="2 3" key="1">
    <citation type="submission" date="2018-09" db="EMBL/GenBank/DDBJ databases">
        <title>Cohnella cavernae sp. nov., isolated from a karst cave.</title>
        <authorList>
            <person name="Zhu H."/>
        </authorList>
    </citation>
    <scope>NUCLEOTIDE SEQUENCE [LARGE SCALE GENOMIC DNA]</scope>
    <source>
        <strain evidence="2 3">K2E09-144</strain>
    </source>
</reference>
<evidence type="ECO:0000313" key="2">
    <source>
        <dbReference type="EMBL" id="RIE00262.1"/>
    </source>
</evidence>
<keyword evidence="1" id="KW-1133">Transmembrane helix</keyword>
<keyword evidence="1" id="KW-0812">Transmembrane</keyword>
<feature type="transmembrane region" description="Helical" evidence="1">
    <location>
        <begin position="29"/>
        <end position="48"/>
    </location>
</feature>
<dbReference type="Proteomes" id="UP000266340">
    <property type="component" value="Unassembled WGS sequence"/>
</dbReference>
<dbReference type="RefSeq" id="WP_119152716.1">
    <property type="nucleotide sequence ID" value="NZ_JBHSOV010000010.1"/>
</dbReference>
<dbReference type="AlphaFoldDB" id="A0A398CEI1"/>
<protein>
    <submittedName>
        <fullName evidence="2">Uncharacterized protein</fullName>
    </submittedName>
</protein>
<proteinExistence type="predicted"/>
<gene>
    <name evidence="2" type="ORF">D3H35_29985</name>
</gene>
<dbReference type="EMBL" id="QXJM01000063">
    <property type="protein sequence ID" value="RIE00262.1"/>
    <property type="molecule type" value="Genomic_DNA"/>
</dbReference>
<accession>A0A398CEI1</accession>
<sequence>MFRPRRHCRCRPSRRRPYPYRPYGPRLRINWLTIVFAGIGAILLLLLLNKFLILLIYTSGWLLLLAGIAWLIWSYWWSR</sequence>